<feature type="transmembrane region" description="Helical" evidence="1">
    <location>
        <begin position="127"/>
        <end position="148"/>
    </location>
</feature>
<dbReference type="AlphaFoldDB" id="A0A7Y6C2C5"/>
<feature type="transmembrane region" description="Helical" evidence="1">
    <location>
        <begin position="155"/>
        <end position="176"/>
    </location>
</feature>
<protein>
    <submittedName>
        <fullName evidence="2">Uncharacterized protein</fullName>
    </submittedName>
</protein>
<dbReference type="EMBL" id="JABMCB010000202">
    <property type="protein sequence ID" value="NUU78916.1"/>
    <property type="molecule type" value="Genomic_DNA"/>
</dbReference>
<evidence type="ECO:0000313" key="3">
    <source>
        <dbReference type="Proteomes" id="UP000526125"/>
    </source>
</evidence>
<organism evidence="2 3">
    <name type="scientific">Paenibacillus xylanilyticus</name>
    <dbReference type="NCBI Taxonomy" id="248903"/>
    <lineage>
        <taxon>Bacteria</taxon>
        <taxon>Bacillati</taxon>
        <taxon>Bacillota</taxon>
        <taxon>Bacilli</taxon>
        <taxon>Bacillales</taxon>
        <taxon>Paenibacillaceae</taxon>
        <taxon>Paenibacillus</taxon>
    </lineage>
</organism>
<feature type="transmembrane region" description="Helical" evidence="1">
    <location>
        <begin position="12"/>
        <end position="30"/>
    </location>
</feature>
<accession>A0A7Y6C2C5</accession>
<feature type="transmembrane region" description="Helical" evidence="1">
    <location>
        <begin position="73"/>
        <end position="98"/>
    </location>
</feature>
<reference evidence="2 3" key="1">
    <citation type="submission" date="2020-05" db="EMBL/GenBank/DDBJ databases">
        <title>Genome Sequencing of Type Strains.</title>
        <authorList>
            <person name="Lemaire J.F."/>
            <person name="Inderbitzin P."/>
            <person name="Gregorio O.A."/>
            <person name="Collins S.B."/>
            <person name="Wespe N."/>
            <person name="Knight-Connoni V."/>
        </authorList>
    </citation>
    <scope>NUCLEOTIDE SEQUENCE [LARGE SCALE GENOMIC DNA]</scope>
    <source>
        <strain evidence="2 3">LMG 21957</strain>
    </source>
</reference>
<name>A0A7Y6C2C5_9BACL</name>
<gene>
    <name evidence="2" type="ORF">HP552_27265</name>
</gene>
<evidence type="ECO:0000313" key="2">
    <source>
        <dbReference type="EMBL" id="NUU78916.1"/>
    </source>
</evidence>
<feature type="transmembrane region" description="Helical" evidence="1">
    <location>
        <begin position="247"/>
        <end position="271"/>
    </location>
</feature>
<feature type="transmembrane region" description="Helical" evidence="1">
    <location>
        <begin position="355"/>
        <end position="379"/>
    </location>
</feature>
<dbReference type="RefSeq" id="WP_175398518.1">
    <property type="nucleotide sequence ID" value="NZ_JABMCB010000202.1"/>
</dbReference>
<feature type="transmembrane region" description="Helical" evidence="1">
    <location>
        <begin position="42"/>
        <end position="61"/>
    </location>
</feature>
<evidence type="ECO:0000256" key="1">
    <source>
        <dbReference type="SAM" id="Phobius"/>
    </source>
</evidence>
<proteinExistence type="predicted"/>
<comment type="caution">
    <text evidence="2">The sequence shown here is derived from an EMBL/GenBank/DDBJ whole genome shotgun (WGS) entry which is preliminary data.</text>
</comment>
<keyword evidence="1" id="KW-0812">Transmembrane</keyword>
<dbReference type="Proteomes" id="UP000526125">
    <property type="component" value="Unassembled WGS sequence"/>
</dbReference>
<feature type="transmembrane region" description="Helical" evidence="1">
    <location>
        <begin position="391"/>
        <end position="417"/>
    </location>
</feature>
<keyword evidence="1" id="KW-1133">Transmembrane helix</keyword>
<keyword evidence="3" id="KW-1185">Reference proteome</keyword>
<sequence>MKTIKALSEPNPFNNYFKIWAVVLPINSWVLMPSNPGTTPGLLLSLLSVAFVLLFAISIKLKNNIELKKLTSFFYRDIIIFIYILTLFNGLAQLTVLFKMNGGYDYNFAHNVILVNENGHIFLRSSLFTQSIYLIAASIICFYAKYFYKKEWNKYIFIGTTIFLVYGFYEWFYYLIFGTTGDFLSNRVFALDINGDPRLGSMSQRTDAFGLDTLRMKSLTGEPSAFALTVLPLWIFAIHLRKPLLHIPMLIALILSTSSTAFLGILIYFIYRVLRYHLRDRYCQILIYFSTILVILNYKRVASVLEFLLFSKIDSQSGSQRSSSMFTHLDYFSHMPFFNKLFGVGFGYVRSTDFFSTLLVNSGIVGFILFSIFFLYPIFKLKGNYFNDGLKVALLVIYVSLMISVPEFSYLTTWLFLGISYNQLAREKKSIILYNLNPGKFQSSKLI</sequence>
<keyword evidence="1" id="KW-0472">Membrane</keyword>